<gene>
    <name evidence="1" type="ORF">CKJ66_26725</name>
</gene>
<comment type="caution">
    <text evidence="1">The sequence shown here is derived from an EMBL/GenBank/DDBJ whole genome shotgun (WGS) entry which is preliminary data.</text>
</comment>
<dbReference type="RefSeq" id="WP_095795212.1">
    <property type="nucleotide sequence ID" value="NZ_NSFD01000055.1"/>
</dbReference>
<protein>
    <submittedName>
        <fullName evidence="1">Uncharacterized protein</fullName>
    </submittedName>
</protein>
<accession>A0A2A2ZBS4</accession>
<evidence type="ECO:0000313" key="2">
    <source>
        <dbReference type="Proteomes" id="UP000217768"/>
    </source>
</evidence>
<dbReference type="Proteomes" id="UP000217768">
    <property type="component" value="Unassembled WGS sequence"/>
</dbReference>
<reference evidence="1 2" key="1">
    <citation type="submission" date="2017-08" db="EMBL/GenBank/DDBJ databases">
        <title>Phylogenetic analysis of Mycobacterium avium complex whole genomes.</title>
        <authorList>
            <person name="Caverly L.J."/>
            <person name="Spilker T."/>
            <person name="Lipuma J."/>
        </authorList>
    </citation>
    <scope>NUCLEOTIDE SEQUENCE [LARGE SCALE GENOMIC DNA]</scope>
    <source>
        <strain evidence="1 2">FLAC0165</strain>
    </source>
</reference>
<proteinExistence type="predicted"/>
<name>A0A2A2ZBS4_MYCAV</name>
<sequence length="79" mass="9086">MSNTPDAGPARYGWCDTRDTHDGRYDHARQSTCRNFVSDAEHTARLMAEAREHDRLVQHRYPNGETNAAAAYIAEYRPY</sequence>
<dbReference type="EMBL" id="NSFD01000055">
    <property type="protein sequence ID" value="PBA23820.1"/>
    <property type="molecule type" value="Genomic_DNA"/>
</dbReference>
<dbReference type="AlphaFoldDB" id="A0A2A2ZBS4"/>
<evidence type="ECO:0000313" key="1">
    <source>
        <dbReference type="EMBL" id="PBA23820.1"/>
    </source>
</evidence>
<organism evidence="1 2">
    <name type="scientific">Mycobacterium avium</name>
    <dbReference type="NCBI Taxonomy" id="1764"/>
    <lineage>
        <taxon>Bacteria</taxon>
        <taxon>Bacillati</taxon>
        <taxon>Actinomycetota</taxon>
        <taxon>Actinomycetes</taxon>
        <taxon>Mycobacteriales</taxon>
        <taxon>Mycobacteriaceae</taxon>
        <taxon>Mycobacterium</taxon>
        <taxon>Mycobacterium avium complex (MAC)</taxon>
    </lineage>
</organism>